<dbReference type="EMBL" id="JBHTAC010000041">
    <property type="protein sequence ID" value="MFC7246584.1"/>
    <property type="molecule type" value="Genomic_DNA"/>
</dbReference>
<keyword evidence="3 7" id="KW-0812">Transmembrane</keyword>
<evidence type="ECO:0000256" key="6">
    <source>
        <dbReference type="SAM" id="MobiDB-lite"/>
    </source>
</evidence>
<sequence>MPAQPSAARQVPQGPTEFTRRDWWGVLKRTVKEYQQDNLSDWAAALTYRAVMSLFPGILVLVALLGLTGADTARRASAEVGAYAPGAVRDVLDNALTELQRGRGATAGLVAVLGVLLALWSASAYVSGFMRASNAIYDVPEGRPMWKTLPIRLGVTIVCALAIAVVAVALVFTGPVAARAGEFLHLGSGVVRVWDIAKWPLVIIVIALIFALLYWASPNARQGGWRWISPGSVLAVLIWLAASAGFALYAANFGSYNKIYGSLAGIIVFLIWLWISNAALLLGAEFDAELHRARALAEGHPLDQEPYLELRDPPDPEQGRAPS</sequence>
<dbReference type="PIRSF" id="PIRSF035875">
    <property type="entry name" value="RNase_BN"/>
    <property type="match status" value="1"/>
</dbReference>
<evidence type="ECO:0000256" key="2">
    <source>
        <dbReference type="ARBA" id="ARBA00022475"/>
    </source>
</evidence>
<keyword evidence="4 7" id="KW-1133">Transmembrane helix</keyword>
<dbReference type="RefSeq" id="WP_376809381.1">
    <property type="nucleotide sequence ID" value="NZ_JBHTAC010000041.1"/>
</dbReference>
<feature type="transmembrane region" description="Helical" evidence="7">
    <location>
        <begin position="107"/>
        <end position="130"/>
    </location>
</feature>
<proteinExistence type="predicted"/>
<comment type="caution">
    <text evidence="8">The sequence shown here is derived from an EMBL/GenBank/DDBJ whole genome shotgun (WGS) entry which is preliminary data.</text>
</comment>
<dbReference type="PANTHER" id="PTHR30213:SF0">
    <property type="entry name" value="UPF0761 MEMBRANE PROTEIN YIHY"/>
    <property type="match status" value="1"/>
</dbReference>
<dbReference type="InterPro" id="IPR017039">
    <property type="entry name" value="Virul_fac_BrkB"/>
</dbReference>
<comment type="subcellular location">
    <subcellularLocation>
        <location evidence="1">Cell membrane</location>
        <topology evidence="1">Multi-pass membrane protein</topology>
    </subcellularLocation>
</comment>
<feature type="transmembrane region" description="Helical" evidence="7">
    <location>
        <begin position="46"/>
        <end position="67"/>
    </location>
</feature>
<evidence type="ECO:0000256" key="1">
    <source>
        <dbReference type="ARBA" id="ARBA00004651"/>
    </source>
</evidence>
<feature type="transmembrane region" description="Helical" evidence="7">
    <location>
        <begin position="263"/>
        <end position="284"/>
    </location>
</feature>
<gene>
    <name evidence="8" type="ORF">ACFQO7_29240</name>
</gene>
<feature type="transmembrane region" description="Helical" evidence="7">
    <location>
        <begin position="227"/>
        <end position="251"/>
    </location>
</feature>
<evidence type="ECO:0000256" key="5">
    <source>
        <dbReference type="ARBA" id="ARBA00023136"/>
    </source>
</evidence>
<dbReference type="PANTHER" id="PTHR30213">
    <property type="entry name" value="INNER MEMBRANE PROTEIN YHJD"/>
    <property type="match status" value="1"/>
</dbReference>
<feature type="transmembrane region" description="Helical" evidence="7">
    <location>
        <begin position="196"/>
        <end position="215"/>
    </location>
</feature>
<evidence type="ECO:0000256" key="7">
    <source>
        <dbReference type="SAM" id="Phobius"/>
    </source>
</evidence>
<evidence type="ECO:0000313" key="9">
    <source>
        <dbReference type="Proteomes" id="UP001596392"/>
    </source>
</evidence>
<reference evidence="9" key="1">
    <citation type="journal article" date="2019" name="Int. J. Syst. Evol. Microbiol.">
        <title>The Global Catalogue of Microorganisms (GCM) 10K type strain sequencing project: providing services to taxonomists for standard genome sequencing and annotation.</title>
        <authorList>
            <consortium name="The Broad Institute Genomics Platform"/>
            <consortium name="The Broad Institute Genome Sequencing Center for Infectious Disease"/>
            <person name="Wu L."/>
            <person name="Ma J."/>
        </authorList>
    </citation>
    <scope>NUCLEOTIDE SEQUENCE [LARGE SCALE GENOMIC DNA]</scope>
    <source>
        <strain evidence="9">CGMCC 1.9106</strain>
    </source>
</reference>
<name>A0ABW2H304_9ACTN</name>
<keyword evidence="2" id="KW-1003">Cell membrane</keyword>
<evidence type="ECO:0000256" key="4">
    <source>
        <dbReference type="ARBA" id="ARBA00022989"/>
    </source>
</evidence>
<dbReference type="Pfam" id="PF03631">
    <property type="entry name" value="Virul_fac_BrkB"/>
    <property type="match status" value="1"/>
</dbReference>
<keyword evidence="9" id="KW-1185">Reference proteome</keyword>
<dbReference type="Proteomes" id="UP001596392">
    <property type="component" value="Unassembled WGS sequence"/>
</dbReference>
<feature type="transmembrane region" description="Helical" evidence="7">
    <location>
        <begin position="151"/>
        <end position="176"/>
    </location>
</feature>
<feature type="region of interest" description="Disordered" evidence="6">
    <location>
        <begin position="303"/>
        <end position="323"/>
    </location>
</feature>
<keyword evidence="5 7" id="KW-0472">Membrane</keyword>
<dbReference type="NCBIfam" id="TIGR00765">
    <property type="entry name" value="yihY_not_rbn"/>
    <property type="match status" value="1"/>
</dbReference>
<evidence type="ECO:0000256" key="3">
    <source>
        <dbReference type="ARBA" id="ARBA00022692"/>
    </source>
</evidence>
<accession>A0ABW2H304</accession>
<protein>
    <submittedName>
        <fullName evidence="8">YihY/virulence factor BrkB family protein</fullName>
    </submittedName>
</protein>
<organism evidence="8 9">
    <name type="scientific">Catellatospora aurea</name>
    <dbReference type="NCBI Taxonomy" id="1337874"/>
    <lineage>
        <taxon>Bacteria</taxon>
        <taxon>Bacillati</taxon>
        <taxon>Actinomycetota</taxon>
        <taxon>Actinomycetes</taxon>
        <taxon>Micromonosporales</taxon>
        <taxon>Micromonosporaceae</taxon>
        <taxon>Catellatospora</taxon>
    </lineage>
</organism>
<evidence type="ECO:0000313" key="8">
    <source>
        <dbReference type="EMBL" id="MFC7246584.1"/>
    </source>
</evidence>